<dbReference type="Gene3D" id="2.60.40.10">
    <property type="entry name" value="Immunoglobulins"/>
    <property type="match status" value="13"/>
</dbReference>
<dbReference type="GO" id="GO:0007166">
    <property type="term" value="P:cell surface receptor signaling pathway"/>
    <property type="evidence" value="ECO:0007669"/>
    <property type="project" value="TreeGrafter"/>
</dbReference>
<dbReference type="PROSITE" id="PS50231">
    <property type="entry name" value="RICIN_B_LECTIN"/>
    <property type="match status" value="1"/>
</dbReference>
<feature type="compositionally biased region" description="Low complexity" evidence="12">
    <location>
        <begin position="1429"/>
        <end position="1450"/>
    </location>
</feature>
<dbReference type="PANTHER" id="PTHR11481:SF64">
    <property type="entry name" value="FC RECEPTOR-LIKE PROTEIN 4"/>
    <property type="match status" value="1"/>
</dbReference>
<dbReference type="GO" id="GO:0006955">
    <property type="term" value="P:immune response"/>
    <property type="evidence" value="ECO:0007669"/>
    <property type="project" value="TreeGrafter"/>
</dbReference>
<keyword evidence="11" id="KW-1015">Disulfide bond</keyword>
<keyword evidence="9 13" id="KW-1133">Transmembrane helix</keyword>
<keyword evidence="8" id="KW-0965">Cell junction</keyword>
<keyword evidence="6 13" id="KW-0812">Transmembrane</keyword>
<evidence type="ECO:0000256" key="12">
    <source>
        <dbReference type="SAM" id="MobiDB-lite"/>
    </source>
</evidence>
<organism evidence="15 16">
    <name type="scientific">Cirrhinus molitorella</name>
    <name type="common">mud carp</name>
    <dbReference type="NCBI Taxonomy" id="172907"/>
    <lineage>
        <taxon>Eukaryota</taxon>
        <taxon>Metazoa</taxon>
        <taxon>Chordata</taxon>
        <taxon>Craniata</taxon>
        <taxon>Vertebrata</taxon>
        <taxon>Euteleostomi</taxon>
        <taxon>Actinopterygii</taxon>
        <taxon>Neopterygii</taxon>
        <taxon>Teleostei</taxon>
        <taxon>Ostariophysi</taxon>
        <taxon>Cypriniformes</taxon>
        <taxon>Cyprinidae</taxon>
        <taxon>Labeoninae</taxon>
        <taxon>Labeonini</taxon>
        <taxon>Cirrhinus</taxon>
    </lineage>
</organism>
<sequence length="1521" mass="169126">MSLGLELIGIVSCVLGWLLAIVACALPMWRVTAFIGSNIVTAQIIWDGLWMSCVVQSTGQMQCKVYDSMLALSQDLQAARALTVISILLTVLAVLVSIGGAKCTNCIEEESSKAKVMILGGVLFIVAGLMQLIPVSWSANSIIRDFYNPLLPDARRRELGAALYIGWAAAALLILGGSLLCCSCPPQEKKYNPSRMPYPASRSTAPKAGLNVSSQKWLTEGDPVTLVCKVYSFSTGWTFSWFTLTVSPENSRHYNLLSDSSRGAGGNYTVSSAALNHTGVYVCRAEREKSVFKTQYSNTQPLWVTSVSPPVSLIVSPSRTQHFTSVSLSLSCEDQSNSTRWRVRRYTDSGQLEDCSSLRRGPQTGSTCTISSTNTSDTGVYWCESESGEKYHPANITVHFGVILESPVHPRTEGDHLLLRCLYRHTTRPNLRADFYKDGSLIQNQTTEMTITTVSKSHEGFYYCKHPKRGESPKSWISVRGLPKPTLTMWPQSSMFTGDSVTLRCEVIQPQNGWVFLWRKNSNSESTGATTKTINSVKVSDGGEYSCRAQRRGYYTDYSEPIIVTIYERPKSKVAIKPAQHVFRGDTVTLRCDIYGEGVTSWRYRWYKDGLDIFFSDQQEHTISSVAESNEGKYSCGGSETEGSRWSQMSDAVTLTVSAPNAVLSVSPQKWLTEGDTVTLICKVCNFPTGWTFSWFTLTVSRKNSRHYNLLSDSSRGAGGNYTVSSAALNHTGVYVCRAEREKSVYKTQYSNTHLLWVTGVSPPVSLIVSPSRTQHYTSVSLSLSCEDQSTGWRVRRYTDSGQLEDCSSLHRGSQTESTCTISSTITLDTGVYWCESESGEKQHPVNITVHFGVILESPVHPVTEGDDLILRCSYQHTTPLNLRADFYKDGSLIQNQTAEMTITTVSKSHEGFYYCKHPKRGESPKSWISVRDFPTPTLTMWPQSSVFTGDSVTLRCEGIQPQNGWVFLWKKDSKRESIEAATKTVNFVKVSDGGKYSCRARRKRYYTDYSDSVIVTIYERPKSKVTIKPAQHVFREDTVTLRCDIYGEGVTSWRYKWYKEGSVTIFSDRQEHTISSVAESDVGTYSCNGAETEGSRWSQMSDAVTLTVSAPNAVLSVSPQKWLTEGDPVTLICEVCNFPTGWTFSWFTLTVSRENSRHYNLLSDSSRGAGGNYTVSSAALNHTGVYVCRAEREKSVFNTQYSNTHLLWVTGVSPPVSLIISPSRTQHYTSVSLSLSCEDQSNSTGWRVRRYTDSGQLEDCSSLRRGSQTGSTCTISSTITLDTGVYWCESESGEKHHPVNITVHSGVILESPVYPVTEGDHLTLHCSYRHKTPLILRADFYKDGSLIQNQTTEMTITTVSKSHEGFYYCKHPERGESPKSWISVRASADPRSDGLKPMIIGVIVGLTSCLIIVFLILLWRYRNKGGRSQSPSTVSQQQNNSQISDQNQSEDGYKTLLSGSVSGPTELTYAEIELKSTKKQNKKKKNKENETESSDCFYSKIMLKTDQVAGSSDVTYAHVK</sequence>
<comment type="similarity">
    <text evidence="3">Belongs to the claudin family.</text>
</comment>
<evidence type="ECO:0000256" key="11">
    <source>
        <dbReference type="ARBA" id="ARBA00023157"/>
    </source>
</evidence>
<feature type="transmembrane region" description="Helical" evidence="13">
    <location>
        <begin position="159"/>
        <end position="180"/>
    </location>
</feature>
<dbReference type="SUPFAM" id="SSF48726">
    <property type="entry name" value="Immunoglobulin"/>
    <property type="match status" value="13"/>
</dbReference>
<evidence type="ECO:0000256" key="2">
    <source>
        <dbReference type="ARBA" id="ARBA00004651"/>
    </source>
</evidence>
<dbReference type="InterPro" id="IPR007110">
    <property type="entry name" value="Ig-like_dom"/>
</dbReference>
<dbReference type="GO" id="GO:0009897">
    <property type="term" value="C:external side of plasma membrane"/>
    <property type="evidence" value="ECO:0007669"/>
    <property type="project" value="TreeGrafter"/>
</dbReference>
<feature type="domain" description="Ig-like" evidence="14">
    <location>
        <begin position="935"/>
        <end position="1017"/>
    </location>
</feature>
<dbReference type="InterPro" id="IPR004031">
    <property type="entry name" value="PMP22/EMP/MP20/Claudin"/>
</dbReference>
<feature type="transmembrane region" description="Helical" evidence="13">
    <location>
        <begin position="118"/>
        <end position="139"/>
    </location>
</feature>
<feature type="transmembrane region" description="Helical" evidence="13">
    <location>
        <begin position="35"/>
        <end position="57"/>
    </location>
</feature>
<keyword evidence="5" id="KW-1003">Cell membrane</keyword>
<feature type="domain" description="Ig-like" evidence="14">
    <location>
        <begin position="413"/>
        <end position="464"/>
    </location>
</feature>
<dbReference type="InterPro" id="IPR003598">
    <property type="entry name" value="Ig_sub2"/>
</dbReference>
<evidence type="ECO:0000256" key="6">
    <source>
        <dbReference type="ARBA" id="ARBA00022692"/>
    </source>
</evidence>
<evidence type="ECO:0000256" key="5">
    <source>
        <dbReference type="ARBA" id="ARBA00022475"/>
    </source>
</evidence>
<dbReference type="GO" id="GO:0005923">
    <property type="term" value="C:bicellular tight junction"/>
    <property type="evidence" value="ECO:0007669"/>
    <property type="project" value="UniProtKB-SubCell"/>
</dbReference>
<keyword evidence="7" id="KW-0732">Signal</keyword>
<feature type="domain" description="Ig-like" evidence="14">
    <location>
        <begin position="1112"/>
        <end position="1205"/>
    </location>
</feature>
<dbReference type="InterPro" id="IPR013783">
    <property type="entry name" value="Ig-like_fold"/>
</dbReference>
<feature type="domain" description="Ig-like" evidence="14">
    <location>
        <begin position="309"/>
        <end position="397"/>
    </location>
</feature>
<evidence type="ECO:0000256" key="9">
    <source>
        <dbReference type="ARBA" id="ARBA00022989"/>
    </source>
</evidence>
<keyword evidence="16" id="KW-1185">Reference proteome</keyword>
<evidence type="ECO:0000313" key="16">
    <source>
        <dbReference type="Proteomes" id="UP001187343"/>
    </source>
</evidence>
<evidence type="ECO:0000259" key="14">
    <source>
        <dbReference type="PROSITE" id="PS50835"/>
    </source>
</evidence>
<evidence type="ECO:0000256" key="8">
    <source>
        <dbReference type="ARBA" id="ARBA00022949"/>
    </source>
</evidence>
<dbReference type="EMBL" id="JAUYZG010000018">
    <property type="protein sequence ID" value="KAK2881531.1"/>
    <property type="molecule type" value="Genomic_DNA"/>
</dbReference>
<dbReference type="FunFam" id="1.20.140.150:FF:000001">
    <property type="entry name" value="Claudin"/>
    <property type="match status" value="1"/>
</dbReference>
<evidence type="ECO:0000256" key="1">
    <source>
        <dbReference type="ARBA" id="ARBA00004435"/>
    </source>
</evidence>
<reference evidence="15" key="1">
    <citation type="submission" date="2023-08" db="EMBL/GenBank/DDBJ databases">
        <title>Chromosome-level Genome Assembly of mud carp (Cirrhinus molitorella).</title>
        <authorList>
            <person name="Liu H."/>
        </authorList>
    </citation>
    <scope>NUCLEOTIDE SEQUENCE</scope>
    <source>
        <strain evidence="15">Prfri</strain>
        <tissue evidence="15">Muscle</tissue>
    </source>
</reference>
<feature type="domain" description="Ig-like" evidence="14">
    <location>
        <begin position="845"/>
        <end position="916"/>
    </location>
</feature>
<dbReference type="SMART" id="SM00409">
    <property type="entry name" value="IG"/>
    <property type="match status" value="13"/>
</dbReference>
<dbReference type="InterPro" id="IPR050488">
    <property type="entry name" value="Ig_Fc_receptor"/>
</dbReference>
<dbReference type="Pfam" id="PF13927">
    <property type="entry name" value="Ig_3"/>
    <property type="match status" value="4"/>
</dbReference>
<comment type="subcellular location">
    <subcellularLocation>
        <location evidence="1">Cell junction</location>
        <location evidence="1">Tight junction</location>
    </subcellularLocation>
    <subcellularLocation>
        <location evidence="2">Cell membrane</location>
        <topology evidence="2">Multi-pass membrane protein</topology>
    </subcellularLocation>
</comment>
<evidence type="ECO:0000256" key="13">
    <source>
        <dbReference type="SAM" id="Phobius"/>
    </source>
</evidence>
<dbReference type="Pfam" id="PF13895">
    <property type="entry name" value="Ig_2"/>
    <property type="match status" value="5"/>
</dbReference>
<feature type="domain" description="Ig-like" evidence="14">
    <location>
        <begin position="206"/>
        <end position="299"/>
    </location>
</feature>
<keyword evidence="4" id="KW-0796">Tight junction</keyword>
<protein>
    <recommendedName>
        <fullName evidence="14">Ig-like domain-containing protein</fullName>
    </recommendedName>
</protein>
<dbReference type="InterPro" id="IPR017974">
    <property type="entry name" value="Claudin_CS"/>
</dbReference>
<proteinExistence type="inferred from homology"/>
<dbReference type="PROSITE" id="PS01346">
    <property type="entry name" value="CLAUDIN"/>
    <property type="match status" value="1"/>
</dbReference>
<evidence type="ECO:0000256" key="10">
    <source>
        <dbReference type="ARBA" id="ARBA00023136"/>
    </source>
</evidence>
<feature type="domain" description="Ig-like" evidence="14">
    <location>
        <begin position="483"/>
        <end position="565"/>
    </location>
</feature>
<name>A0AA88TF33_9TELE</name>
<evidence type="ECO:0000256" key="4">
    <source>
        <dbReference type="ARBA" id="ARBA00022427"/>
    </source>
</evidence>
<dbReference type="Pfam" id="PF00822">
    <property type="entry name" value="PMP22_Claudin"/>
    <property type="match status" value="1"/>
</dbReference>
<dbReference type="FunFam" id="2.60.40.10:FF:001607">
    <property type="entry name" value="Leukocyte immune-type receptor TS32.15 L2.5a"/>
    <property type="match status" value="1"/>
</dbReference>
<dbReference type="SMART" id="SM00408">
    <property type="entry name" value="IGc2"/>
    <property type="match status" value="11"/>
</dbReference>
<comment type="caution">
    <text evidence="15">The sequence shown here is derived from an EMBL/GenBank/DDBJ whole genome shotgun (WGS) entry which is preliminary data.</text>
</comment>
<dbReference type="PRINTS" id="PR01077">
    <property type="entry name" value="CLAUDIN"/>
</dbReference>
<accession>A0AA88TF33</accession>
<dbReference type="GO" id="GO:0004888">
    <property type="term" value="F:transmembrane signaling receptor activity"/>
    <property type="evidence" value="ECO:0007669"/>
    <property type="project" value="TreeGrafter"/>
</dbReference>
<feature type="transmembrane region" description="Helical" evidence="13">
    <location>
        <begin position="1399"/>
        <end position="1420"/>
    </location>
</feature>
<dbReference type="InterPro" id="IPR003599">
    <property type="entry name" value="Ig_sub"/>
</dbReference>
<dbReference type="Proteomes" id="UP001187343">
    <property type="component" value="Unassembled WGS sequence"/>
</dbReference>
<feature type="domain" description="Ig-like" evidence="14">
    <location>
        <begin position="570"/>
        <end position="654"/>
    </location>
</feature>
<evidence type="ECO:0000256" key="7">
    <source>
        <dbReference type="ARBA" id="ARBA00022729"/>
    </source>
</evidence>
<feature type="domain" description="Ig-like" evidence="14">
    <location>
        <begin position="1299"/>
        <end position="1370"/>
    </location>
</feature>
<feature type="region of interest" description="Disordered" evidence="12">
    <location>
        <begin position="1429"/>
        <end position="1461"/>
    </location>
</feature>
<dbReference type="PROSITE" id="PS50835">
    <property type="entry name" value="IG_LIKE"/>
    <property type="match status" value="11"/>
</dbReference>
<dbReference type="PANTHER" id="PTHR11481">
    <property type="entry name" value="IMMUNOGLOBULIN FC RECEPTOR"/>
    <property type="match status" value="1"/>
</dbReference>
<evidence type="ECO:0000313" key="15">
    <source>
        <dbReference type="EMBL" id="KAK2881531.1"/>
    </source>
</evidence>
<evidence type="ECO:0000256" key="3">
    <source>
        <dbReference type="ARBA" id="ARBA00008295"/>
    </source>
</evidence>
<feature type="transmembrane region" description="Helical" evidence="13">
    <location>
        <begin position="78"/>
        <end position="98"/>
    </location>
</feature>
<dbReference type="InterPro" id="IPR036179">
    <property type="entry name" value="Ig-like_dom_sf"/>
</dbReference>
<feature type="transmembrane region" description="Helical" evidence="13">
    <location>
        <begin position="7"/>
        <end position="29"/>
    </location>
</feature>
<dbReference type="Gene3D" id="1.20.140.150">
    <property type="match status" value="1"/>
</dbReference>
<keyword evidence="10 13" id="KW-0472">Membrane</keyword>
<gene>
    <name evidence="15" type="ORF">Q8A67_018799</name>
</gene>
<feature type="domain" description="Ig-like" evidence="14">
    <location>
        <begin position="660"/>
        <end position="753"/>
    </location>
</feature>
<feature type="domain" description="Ig-like" evidence="14">
    <location>
        <begin position="1022"/>
        <end position="1106"/>
    </location>
</feature>